<sequence length="142" mass="15621">MKRELRWPGCHVTLDAECLECAWEGISFAQFRIAQCAEASLRLRSPDGEGQLVFRFRTARSETADLVVVRLTVPASGVPGARDLVAELHHDHGVPDRPADEDETVPLEQVPNEPDECLLAPVGPASAEFFAHVMDRVGNDPH</sequence>
<evidence type="ECO:0000313" key="1">
    <source>
        <dbReference type="EMBL" id="XCJ73917.1"/>
    </source>
</evidence>
<name>A0AAU8IZI5_9ACTN</name>
<gene>
    <name evidence="1" type="ORF">ABII15_29900</name>
</gene>
<dbReference type="KEGG" id="stac:ABII15_29900"/>
<accession>A0AAU8IZI5</accession>
<dbReference type="EMBL" id="CP159534">
    <property type="protein sequence ID" value="XCJ73917.1"/>
    <property type="molecule type" value="Genomic_DNA"/>
</dbReference>
<protein>
    <submittedName>
        <fullName evidence="1">Uncharacterized protein</fullName>
    </submittedName>
</protein>
<reference evidence="1" key="1">
    <citation type="submission" date="2024-06" db="EMBL/GenBank/DDBJ databases">
        <title>Streptomyces sp. strain HUAS MG91 genome sequences.</title>
        <authorList>
            <person name="Mo P."/>
        </authorList>
    </citation>
    <scope>NUCLEOTIDE SEQUENCE</scope>
    <source>
        <strain evidence="1">HUAS MG91</strain>
    </source>
</reference>
<proteinExistence type="predicted"/>
<organism evidence="1">
    <name type="scientific">Streptomyces tabacisoli</name>
    <dbReference type="NCBI Taxonomy" id="3156398"/>
    <lineage>
        <taxon>Bacteria</taxon>
        <taxon>Bacillati</taxon>
        <taxon>Actinomycetota</taxon>
        <taxon>Actinomycetes</taxon>
        <taxon>Kitasatosporales</taxon>
        <taxon>Streptomycetaceae</taxon>
        <taxon>Streptomyces</taxon>
    </lineage>
</organism>
<dbReference type="AlphaFoldDB" id="A0AAU8IZI5"/>
<dbReference type="RefSeq" id="WP_353945366.1">
    <property type="nucleotide sequence ID" value="NZ_CP159534.1"/>
</dbReference>